<dbReference type="Gene3D" id="3.30.530.20">
    <property type="match status" value="1"/>
</dbReference>
<reference evidence="9" key="2">
    <citation type="journal article" date="2023" name="Plants (Basel)">
        <title>Annotation of the Turnera subulata (Passifloraceae) Draft Genome Reveals the S-Locus Evolved after the Divergence of Turneroideae from Passifloroideae in a Stepwise Manner.</title>
        <authorList>
            <person name="Henning P.M."/>
            <person name="Roalson E.H."/>
            <person name="Mir W."/>
            <person name="McCubbin A.G."/>
            <person name="Shore J.S."/>
        </authorList>
    </citation>
    <scope>NUCLEOTIDE SEQUENCE</scope>
    <source>
        <strain evidence="9">F60SS</strain>
    </source>
</reference>
<dbReference type="GO" id="GO:0005634">
    <property type="term" value="C:nucleus"/>
    <property type="evidence" value="ECO:0007669"/>
    <property type="project" value="UniProtKB-SubCell"/>
</dbReference>
<evidence type="ECO:0000256" key="6">
    <source>
        <dbReference type="ARBA" id="ARBA00023170"/>
    </source>
</evidence>
<evidence type="ECO:0000256" key="7">
    <source>
        <dbReference type="ARBA" id="ARBA00023242"/>
    </source>
</evidence>
<proteinExistence type="inferred from homology"/>
<keyword evidence="7" id="KW-0539">Nucleus</keyword>
<evidence type="ECO:0000256" key="3">
    <source>
        <dbReference type="ARBA" id="ARBA00008594"/>
    </source>
</evidence>
<protein>
    <submittedName>
        <fullName evidence="9">Abscisic acid receptor pyl2</fullName>
    </submittedName>
</protein>
<evidence type="ECO:0000256" key="4">
    <source>
        <dbReference type="ARBA" id="ARBA00022490"/>
    </source>
</evidence>
<dbReference type="CDD" id="cd07821">
    <property type="entry name" value="PYR_PYL_RCAR_like"/>
    <property type="match status" value="1"/>
</dbReference>
<dbReference type="Pfam" id="PF10604">
    <property type="entry name" value="Polyketide_cyc2"/>
    <property type="match status" value="1"/>
</dbReference>
<dbReference type="PANTHER" id="PTHR31213:SF3">
    <property type="entry name" value="OS02G0226801 PROTEIN"/>
    <property type="match status" value="1"/>
</dbReference>
<evidence type="ECO:0000256" key="1">
    <source>
        <dbReference type="ARBA" id="ARBA00004123"/>
    </source>
</evidence>
<keyword evidence="8" id="KW-0650">Protein phosphatase inhibitor</keyword>
<evidence type="ECO:0000256" key="5">
    <source>
        <dbReference type="ARBA" id="ARBA00022682"/>
    </source>
</evidence>
<sequence length="194" mass="21730">MSTNPSLHGLSVEELSILEPIIQKYHTVVDSSSSTCTSLITQRIDAPVSIIWPFVRDFGRPNRYKHFIRSCTMQGDGGVGSIRDVEVISGLPASTSKERLEMLEDENHVLSFRVVGGVHRLHNYCSVTSVNELVHKEEEEGKVYSIVLESYSVEIPQGNTAEDTKLFADTVVKLNLQKLRDRSMASLQELQEKP</sequence>
<keyword evidence="6 9" id="KW-0675">Receptor</keyword>
<name>A0A9Q0FGS6_9ROSI</name>
<dbReference type="GO" id="GO:0038023">
    <property type="term" value="F:signaling receptor activity"/>
    <property type="evidence" value="ECO:0007669"/>
    <property type="project" value="TreeGrafter"/>
</dbReference>
<dbReference type="InterPro" id="IPR023393">
    <property type="entry name" value="START-like_dom_sf"/>
</dbReference>
<comment type="caution">
    <text evidence="9">The sequence shown here is derived from an EMBL/GenBank/DDBJ whole genome shotgun (WGS) entry which is preliminary data.</text>
</comment>
<reference evidence="9" key="1">
    <citation type="submission" date="2022-02" db="EMBL/GenBank/DDBJ databases">
        <authorList>
            <person name="Henning P.M."/>
            <person name="McCubbin A.G."/>
            <person name="Shore J.S."/>
        </authorList>
    </citation>
    <scope>NUCLEOTIDE SEQUENCE</scope>
    <source>
        <strain evidence="9">F60SS</strain>
        <tissue evidence="9">Leaves</tissue>
    </source>
</reference>
<dbReference type="InterPro" id="IPR050279">
    <property type="entry name" value="Plant_def-hormone_signal"/>
</dbReference>
<accession>A0A9Q0FGS6</accession>
<organism evidence="9 10">
    <name type="scientific">Turnera subulata</name>
    <dbReference type="NCBI Taxonomy" id="218843"/>
    <lineage>
        <taxon>Eukaryota</taxon>
        <taxon>Viridiplantae</taxon>
        <taxon>Streptophyta</taxon>
        <taxon>Embryophyta</taxon>
        <taxon>Tracheophyta</taxon>
        <taxon>Spermatophyta</taxon>
        <taxon>Magnoliopsida</taxon>
        <taxon>eudicotyledons</taxon>
        <taxon>Gunneridae</taxon>
        <taxon>Pentapetalae</taxon>
        <taxon>rosids</taxon>
        <taxon>fabids</taxon>
        <taxon>Malpighiales</taxon>
        <taxon>Passifloraceae</taxon>
        <taxon>Turnera</taxon>
    </lineage>
</organism>
<evidence type="ECO:0000313" key="9">
    <source>
        <dbReference type="EMBL" id="KAJ4831190.1"/>
    </source>
</evidence>
<dbReference type="GO" id="GO:0010427">
    <property type="term" value="F:abscisic acid binding"/>
    <property type="evidence" value="ECO:0007669"/>
    <property type="project" value="TreeGrafter"/>
</dbReference>
<dbReference type="OrthoDB" id="4436220at2759"/>
<keyword evidence="4" id="KW-0963">Cytoplasm</keyword>
<gene>
    <name evidence="9" type="primary">PYL2_1</name>
    <name evidence="9" type="ORF">Tsubulata_039516</name>
</gene>
<evidence type="ECO:0000313" key="10">
    <source>
        <dbReference type="Proteomes" id="UP001141552"/>
    </source>
</evidence>
<dbReference type="SUPFAM" id="SSF55961">
    <property type="entry name" value="Bet v1-like"/>
    <property type="match status" value="1"/>
</dbReference>
<dbReference type="GO" id="GO:0005737">
    <property type="term" value="C:cytoplasm"/>
    <property type="evidence" value="ECO:0007669"/>
    <property type="project" value="UniProtKB-SubCell"/>
</dbReference>
<dbReference type="GO" id="GO:0004864">
    <property type="term" value="F:protein phosphatase inhibitor activity"/>
    <property type="evidence" value="ECO:0007669"/>
    <property type="project" value="UniProtKB-KW"/>
</dbReference>
<comment type="similarity">
    <text evidence="3">Belongs to the PYR/PYL/RCAR abscisic acid intracellular receptor family.</text>
</comment>
<dbReference type="PANTHER" id="PTHR31213">
    <property type="entry name" value="OS08G0374000 PROTEIN-RELATED"/>
    <property type="match status" value="1"/>
</dbReference>
<evidence type="ECO:0000256" key="8">
    <source>
        <dbReference type="ARBA" id="ARBA00023272"/>
    </source>
</evidence>
<comment type="subcellular location">
    <subcellularLocation>
        <location evidence="2">Cytoplasm</location>
    </subcellularLocation>
    <subcellularLocation>
        <location evidence="1">Nucleus</location>
    </subcellularLocation>
</comment>
<evidence type="ECO:0000256" key="2">
    <source>
        <dbReference type="ARBA" id="ARBA00004496"/>
    </source>
</evidence>
<dbReference type="GO" id="GO:0009738">
    <property type="term" value="P:abscisic acid-activated signaling pathway"/>
    <property type="evidence" value="ECO:0007669"/>
    <property type="project" value="UniProtKB-KW"/>
</dbReference>
<dbReference type="InterPro" id="IPR019587">
    <property type="entry name" value="Polyketide_cyclase/dehydratase"/>
</dbReference>
<dbReference type="EMBL" id="JAKUCV010005436">
    <property type="protein sequence ID" value="KAJ4831190.1"/>
    <property type="molecule type" value="Genomic_DNA"/>
</dbReference>
<dbReference type="Proteomes" id="UP001141552">
    <property type="component" value="Unassembled WGS sequence"/>
</dbReference>
<dbReference type="AlphaFoldDB" id="A0A9Q0FGS6"/>
<keyword evidence="10" id="KW-1185">Reference proteome</keyword>
<keyword evidence="5" id="KW-0938">Abscisic acid signaling pathway</keyword>